<proteinExistence type="inferred from homology"/>
<keyword evidence="6 9" id="KW-0443">Lipid metabolism</keyword>
<dbReference type="Proteomes" id="UP000011021">
    <property type="component" value="Unassembled WGS sequence"/>
</dbReference>
<evidence type="ECO:0000256" key="8">
    <source>
        <dbReference type="ARBA" id="ARBA00025049"/>
    </source>
</evidence>
<comment type="similarity">
    <text evidence="2 9">Belongs to the thioester dehydratase family. FabZ subfamily.</text>
</comment>
<keyword evidence="4 9" id="KW-0444">Lipid biosynthesis</keyword>
<dbReference type="HOGENOM" id="CLU_078912_1_2_4"/>
<dbReference type="InterPro" id="IPR013114">
    <property type="entry name" value="FabA_FabZ"/>
</dbReference>
<dbReference type="eggNOG" id="COG0764">
    <property type="taxonomic scope" value="Bacteria"/>
</dbReference>
<keyword evidence="5 9" id="KW-0441">Lipid A biosynthesis</keyword>
<evidence type="ECO:0000313" key="11">
    <source>
        <dbReference type="Proteomes" id="UP000011021"/>
    </source>
</evidence>
<dbReference type="GO" id="GO:0006633">
    <property type="term" value="P:fatty acid biosynthetic process"/>
    <property type="evidence" value="ECO:0007669"/>
    <property type="project" value="UniProtKB-UniRule"/>
</dbReference>
<evidence type="ECO:0000256" key="5">
    <source>
        <dbReference type="ARBA" id="ARBA00022556"/>
    </source>
</evidence>
<dbReference type="AlphaFoldDB" id="E7RVX1"/>
<protein>
    <recommendedName>
        <fullName evidence="9">3-hydroxyacyl-[acyl-carrier-protein] dehydratase FabZ</fullName>
        <ecNumber evidence="9">4.2.1.59</ecNumber>
    </recommendedName>
    <alternativeName>
        <fullName evidence="9">(3R)-hydroxymyristoyl-[acyl-carrier-protein] dehydratase</fullName>
        <shortName evidence="9">(3R)-hydroxymyristoyl-ACP dehydrase</shortName>
    </alternativeName>
    <alternativeName>
        <fullName evidence="9">Beta-hydroxyacyl-ACP dehydratase</fullName>
    </alternativeName>
</protein>
<dbReference type="EMBL" id="AEQP01000003">
    <property type="protein sequence ID" value="EFV95454.1"/>
    <property type="molecule type" value="Genomic_DNA"/>
</dbReference>
<dbReference type="SUPFAM" id="SSF54637">
    <property type="entry name" value="Thioesterase/thiol ester dehydrase-isomerase"/>
    <property type="match status" value="1"/>
</dbReference>
<keyword evidence="11" id="KW-1185">Reference proteome</keyword>
<evidence type="ECO:0000256" key="3">
    <source>
        <dbReference type="ARBA" id="ARBA00022490"/>
    </source>
</evidence>
<keyword evidence="7 9" id="KW-0456">Lyase</keyword>
<evidence type="ECO:0000256" key="9">
    <source>
        <dbReference type="HAMAP-Rule" id="MF_00406"/>
    </source>
</evidence>
<keyword evidence="3 9" id="KW-0963">Cytoplasm</keyword>
<gene>
    <name evidence="9 10" type="primary">fabZ</name>
    <name evidence="10" type="ORF">HMPREF0551_0942</name>
</gene>
<comment type="catalytic activity">
    <reaction evidence="9">
        <text>a (3R)-hydroxyacyl-[ACP] = a (2E)-enoyl-[ACP] + H2O</text>
        <dbReference type="Rhea" id="RHEA:13097"/>
        <dbReference type="Rhea" id="RHEA-COMP:9925"/>
        <dbReference type="Rhea" id="RHEA-COMP:9945"/>
        <dbReference type="ChEBI" id="CHEBI:15377"/>
        <dbReference type="ChEBI" id="CHEBI:78784"/>
        <dbReference type="ChEBI" id="CHEBI:78827"/>
        <dbReference type="EC" id="4.2.1.59"/>
    </reaction>
</comment>
<dbReference type="Pfam" id="PF07977">
    <property type="entry name" value="FabA"/>
    <property type="match status" value="1"/>
</dbReference>
<dbReference type="GO" id="GO:0009245">
    <property type="term" value="P:lipid A biosynthetic process"/>
    <property type="evidence" value="ECO:0007669"/>
    <property type="project" value="UniProtKB-UniRule"/>
</dbReference>
<evidence type="ECO:0000256" key="1">
    <source>
        <dbReference type="ARBA" id="ARBA00004496"/>
    </source>
</evidence>
<feature type="active site" evidence="9">
    <location>
        <position position="54"/>
    </location>
</feature>
<comment type="function">
    <text evidence="8 9">Involved in unsaturated fatty acids biosynthesis. Catalyzes the dehydration of short chain beta-hydroxyacyl-ACPs and long chain saturated and unsaturated beta-hydroxyacyl-ACPs.</text>
</comment>
<evidence type="ECO:0000256" key="4">
    <source>
        <dbReference type="ARBA" id="ARBA00022516"/>
    </source>
</evidence>
<comment type="subcellular location">
    <subcellularLocation>
        <location evidence="1 9">Cytoplasm</location>
    </subcellularLocation>
</comment>
<dbReference type="EC" id="4.2.1.59" evidence="9"/>
<dbReference type="CDD" id="cd01288">
    <property type="entry name" value="FabZ"/>
    <property type="match status" value="1"/>
</dbReference>
<dbReference type="FunFam" id="3.10.129.10:FF:000001">
    <property type="entry name" value="3-hydroxyacyl-[acyl-carrier-protein] dehydratase FabZ"/>
    <property type="match status" value="1"/>
</dbReference>
<dbReference type="InterPro" id="IPR010084">
    <property type="entry name" value="FabZ"/>
</dbReference>
<organism evidence="10 11">
    <name type="scientific">Lautropia mirabilis ATCC 51599</name>
    <dbReference type="NCBI Taxonomy" id="887898"/>
    <lineage>
        <taxon>Bacteria</taxon>
        <taxon>Pseudomonadati</taxon>
        <taxon>Pseudomonadota</taxon>
        <taxon>Betaproteobacteria</taxon>
        <taxon>Burkholderiales</taxon>
        <taxon>Burkholderiaceae</taxon>
        <taxon>Lautropia</taxon>
    </lineage>
</organism>
<dbReference type="NCBIfam" id="NF000582">
    <property type="entry name" value="PRK00006.1"/>
    <property type="match status" value="1"/>
</dbReference>
<evidence type="ECO:0000313" key="10">
    <source>
        <dbReference type="EMBL" id="EFV95454.1"/>
    </source>
</evidence>
<dbReference type="GO" id="GO:0019171">
    <property type="term" value="F:(3R)-hydroxyacyl-[acyl-carrier-protein] dehydratase activity"/>
    <property type="evidence" value="ECO:0007669"/>
    <property type="project" value="UniProtKB-EC"/>
</dbReference>
<accession>E7RVX1</accession>
<dbReference type="HAMAP" id="MF_00406">
    <property type="entry name" value="FabZ"/>
    <property type="match status" value="1"/>
</dbReference>
<dbReference type="InterPro" id="IPR029069">
    <property type="entry name" value="HotDog_dom_sf"/>
</dbReference>
<dbReference type="GO" id="GO:0016020">
    <property type="term" value="C:membrane"/>
    <property type="evidence" value="ECO:0007669"/>
    <property type="project" value="GOC"/>
</dbReference>
<dbReference type="NCBIfam" id="TIGR01750">
    <property type="entry name" value="fabZ"/>
    <property type="match status" value="1"/>
</dbReference>
<evidence type="ECO:0000256" key="6">
    <source>
        <dbReference type="ARBA" id="ARBA00023098"/>
    </source>
</evidence>
<sequence>MSENQPAIDISEILRYLPHRYPFLLIDRVTEIVHDERILAIKNVTINEHFFQGHFPHLPVMPGVLVLEAMAQAAGILSFASMGRYADSNSVYYFAGIDEARFKRPVSPGDQLVLDVRIARKSRLVWKFHGVATVDGQKVAEADLMCALREISQEAAGEPPLAGKVGTSKA</sequence>
<name>E7RVX1_9BURK</name>
<dbReference type="Gene3D" id="3.10.129.10">
    <property type="entry name" value="Hotdog Thioesterase"/>
    <property type="match status" value="1"/>
</dbReference>
<evidence type="ECO:0000256" key="2">
    <source>
        <dbReference type="ARBA" id="ARBA00009174"/>
    </source>
</evidence>
<dbReference type="PANTHER" id="PTHR30272:SF1">
    <property type="entry name" value="3-HYDROXYACYL-[ACYL-CARRIER-PROTEIN] DEHYDRATASE"/>
    <property type="match status" value="1"/>
</dbReference>
<dbReference type="RefSeq" id="WP_005673134.1">
    <property type="nucleotide sequence ID" value="NZ_CP146288.1"/>
</dbReference>
<dbReference type="PANTHER" id="PTHR30272">
    <property type="entry name" value="3-HYDROXYACYL-[ACYL-CARRIER-PROTEIN] DEHYDRATASE"/>
    <property type="match status" value="1"/>
</dbReference>
<dbReference type="STRING" id="887898.HMPREF0551_0942"/>
<dbReference type="GO" id="GO:0005737">
    <property type="term" value="C:cytoplasm"/>
    <property type="evidence" value="ECO:0007669"/>
    <property type="project" value="UniProtKB-SubCell"/>
</dbReference>
<evidence type="ECO:0000256" key="7">
    <source>
        <dbReference type="ARBA" id="ARBA00023239"/>
    </source>
</evidence>
<reference evidence="10 11" key="1">
    <citation type="submission" date="2010-12" db="EMBL/GenBank/DDBJ databases">
        <authorList>
            <person name="Muzny D."/>
            <person name="Qin X."/>
            <person name="Deng J."/>
            <person name="Jiang H."/>
            <person name="Liu Y."/>
            <person name="Qu J."/>
            <person name="Song X.-Z."/>
            <person name="Zhang L."/>
            <person name="Thornton R."/>
            <person name="Coyle M."/>
            <person name="Francisco L."/>
            <person name="Jackson L."/>
            <person name="Javaid M."/>
            <person name="Korchina V."/>
            <person name="Kovar C."/>
            <person name="Mata R."/>
            <person name="Mathew T."/>
            <person name="Ngo R."/>
            <person name="Nguyen L."/>
            <person name="Nguyen N."/>
            <person name="Okwuonu G."/>
            <person name="Ongeri F."/>
            <person name="Pham C."/>
            <person name="Simmons D."/>
            <person name="Wilczek-Boney K."/>
            <person name="Hale W."/>
            <person name="Jakkamsetti A."/>
            <person name="Pham P."/>
            <person name="Ruth R."/>
            <person name="San Lucas F."/>
            <person name="Warren J."/>
            <person name="Zhang J."/>
            <person name="Zhao Z."/>
            <person name="Zhou C."/>
            <person name="Zhu D."/>
            <person name="Lee S."/>
            <person name="Bess C."/>
            <person name="Blankenburg K."/>
            <person name="Forbes L."/>
            <person name="Fu Q."/>
            <person name="Gubbala S."/>
            <person name="Hirani K."/>
            <person name="Jayaseelan J.C."/>
            <person name="Lara F."/>
            <person name="Munidasa M."/>
            <person name="Palculict T."/>
            <person name="Patil S."/>
            <person name="Pu L.-L."/>
            <person name="Saada N."/>
            <person name="Tang L."/>
            <person name="Weissenberger G."/>
            <person name="Zhu Y."/>
            <person name="Hemphill L."/>
            <person name="Shang Y."/>
            <person name="Youmans B."/>
            <person name="Ayvaz T."/>
            <person name="Ross M."/>
            <person name="Santibanez J."/>
            <person name="Aqrawi P."/>
            <person name="Gross S."/>
            <person name="Joshi V."/>
            <person name="Fowler G."/>
            <person name="Nazareth L."/>
            <person name="Reid J."/>
            <person name="Worley K."/>
            <person name="Petrosino J."/>
            <person name="Highlander S."/>
            <person name="Gibbs R."/>
        </authorList>
    </citation>
    <scope>NUCLEOTIDE SEQUENCE [LARGE SCALE GENOMIC DNA]</scope>
    <source>
        <strain evidence="10 11">ATCC 51599</strain>
    </source>
</reference>
<comment type="caution">
    <text evidence="10">The sequence shown here is derived from an EMBL/GenBank/DDBJ whole genome shotgun (WGS) entry which is preliminary data.</text>
</comment>